<reference evidence="2 3" key="1">
    <citation type="submission" date="2016-10" db="EMBL/GenBank/DDBJ databases">
        <authorList>
            <person name="de Groot N.N."/>
        </authorList>
    </citation>
    <scope>NUCLEOTIDE SEQUENCE [LARGE SCALE GENOMIC DNA]</scope>
    <source>
        <strain evidence="2 3">DSM 19938</strain>
    </source>
</reference>
<dbReference type="NCBIfam" id="TIGR03721">
    <property type="entry name" value="exospore_TM"/>
    <property type="match status" value="1"/>
</dbReference>
<organism evidence="2 3">
    <name type="scientific">Dyadobacter koreensis</name>
    <dbReference type="NCBI Taxonomy" id="408657"/>
    <lineage>
        <taxon>Bacteria</taxon>
        <taxon>Pseudomonadati</taxon>
        <taxon>Bacteroidota</taxon>
        <taxon>Cytophagia</taxon>
        <taxon>Cytophagales</taxon>
        <taxon>Spirosomataceae</taxon>
        <taxon>Dyadobacter</taxon>
    </lineage>
</organism>
<sequence>MKNLYKSIGKPQFQRLSTARMVYSLCLLLLCSVGAMAQVGVGTITPDASAQLDVTSTNKGILIPRMSRAERDLIASPATGLLIFQNNETPGFYYYNGTAWVPFVSSTGGGAIIPFASGTPVVLTTVAGGLAGTSSLLGFGSSAAGVSVLGSTIDLTGTAGTLLNFAFSAPRSGTIESISAYFSTTLALALIGTSLNVTAQLYKSTSDNSFIPVPGAVVTLPAYTGVLTIGSIARGITTGLNIPVNAQDRFLLVYSATASGISLINSIAGYASAGVSIR</sequence>
<protein>
    <submittedName>
        <fullName evidence="2">BclB C-terminal domain-containing protein</fullName>
    </submittedName>
</protein>
<gene>
    <name evidence="2" type="ORF">SAMN04487995_0233</name>
</gene>
<dbReference type="RefSeq" id="WP_090331020.1">
    <property type="nucleotide sequence ID" value="NZ_FNXY01000001.1"/>
</dbReference>
<evidence type="ECO:0000256" key="1">
    <source>
        <dbReference type="SAM" id="SignalP"/>
    </source>
</evidence>
<dbReference type="EMBL" id="FNXY01000001">
    <property type="protein sequence ID" value="SEI38256.1"/>
    <property type="molecule type" value="Genomic_DNA"/>
</dbReference>
<feature type="chain" id="PRO_5011445489" evidence="1">
    <location>
        <begin position="38"/>
        <end position="278"/>
    </location>
</feature>
<dbReference type="OrthoDB" id="946948at2"/>
<keyword evidence="1" id="KW-0732">Signal</keyword>
<keyword evidence="3" id="KW-1185">Reference proteome</keyword>
<feature type="signal peptide" evidence="1">
    <location>
        <begin position="1"/>
        <end position="37"/>
    </location>
</feature>
<accession>A0A1H6Q8S3</accession>
<evidence type="ECO:0000313" key="3">
    <source>
        <dbReference type="Proteomes" id="UP000199532"/>
    </source>
</evidence>
<dbReference type="InterPro" id="IPR021210">
    <property type="entry name" value="Exosporium_BclB"/>
</dbReference>
<evidence type="ECO:0000313" key="2">
    <source>
        <dbReference type="EMBL" id="SEI38256.1"/>
    </source>
</evidence>
<dbReference type="STRING" id="408657.SAMN04487995_0233"/>
<name>A0A1H6Q8S3_9BACT</name>
<proteinExistence type="predicted"/>
<dbReference type="AlphaFoldDB" id="A0A1H6Q8S3"/>
<dbReference type="Proteomes" id="UP000199532">
    <property type="component" value="Unassembled WGS sequence"/>
</dbReference>